<keyword evidence="4 6" id="KW-0689">Ribosomal protein</keyword>
<dbReference type="GO" id="GO:0000027">
    <property type="term" value="P:ribosomal large subunit assembly"/>
    <property type="evidence" value="ECO:0007669"/>
    <property type="project" value="TreeGrafter"/>
</dbReference>
<dbReference type="HAMAP" id="MF_00280">
    <property type="entry name" value="Ribosomal_uL10_arch"/>
    <property type="match status" value="1"/>
</dbReference>
<evidence type="ECO:0000259" key="8">
    <source>
        <dbReference type="Pfam" id="PF17777"/>
    </source>
</evidence>
<comment type="similarity">
    <text evidence="1 6">Belongs to the universal ribosomal protein uL10 family.</text>
</comment>
<dbReference type="OrthoDB" id="30930at2157"/>
<dbReference type="AlphaFoldDB" id="A0A1I5MD54"/>
<dbReference type="SUPFAM" id="SSF160369">
    <property type="entry name" value="Ribosomal protein L10-like"/>
    <property type="match status" value="1"/>
</dbReference>
<dbReference type="PANTHER" id="PTHR45699:SF3">
    <property type="entry name" value="LARGE RIBOSOMAL SUBUNIT PROTEIN UL10"/>
    <property type="match status" value="1"/>
</dbReference>
<evidence type="ECO:0000256" key="1">
    <source>
        <dbReference type="ARBA" id="ARBA00008889"/>
    </source>
</evidence>
<dbReference type="NCBIfam" id="NF003098">
    <property type="entry name" value="PRK04019.1-5"/>
    <property type="match status" value="1"/>
</dbReference>
<evidence type="ECO:0000256" key="4">
    <source>
        <dbReference type="ARBA" id="ARBA00022980"/>
    </source>
</evidence>
<keyword evidence="2 6" id="KW-0699">rRNA-binding</keyword>
<evidence type="ECO:0000256" key="7">
    <source>
        <dbReference type="SAM" id="MobiDB-lite"/>
    </source>
</evidence>
<feature type="domain" description="Large ribosomal subunit protein uL10-like insertion" evidence="8">
    <location>
        <begin position="117"/>
        <end position="185"/>
    </location>
</feature>
<evidence type="ECO:0000313" key="9">
    <source>
        <dbReference type="EMBL" id="SFP07524.1"/>
    </source>
</evidence>
<comment type="subunit">
    <text evidence="6">Part of the 50S ribosomal subunit. Forms part of the ribosomal stalk which helps the ribosome interact with GTP-bound translation factors. Forms a heptameric L10(L12)2(L12)2(L12)2 complex, where L10 forms an elongated spine to which the L12 dimers bind in a sequential fashion.</text>
</comment>
<dbReference type="InterPro" id="IPR043164">
    <property type="entry name" value="Ribosomal_uL10-like_insert_sf"/>
</dbReference>
<sequence>MSEAQDVRKTETVPEWKQAEVDELVDFLERYDAVGVVGVTGIPSRQLQSMRRGLHGTAEVRMSRNTLMTRAVEQVDEGLEQLAAEIAGEVAFVGTNDNPFGLFKELEASKTPAPIGAGETAPNDIVIPEGDTGIDPGPFVGELQSIGASARIMEGSIKVTEDSKVLEAGEVVDQDLANVLAEMGIEPKEVGLDLRAVYADGVLFEPDELAIDVDEYREDVQAAAAAARNLSVNAAYPTAGNAGTLLAKAAGEAKSVGLEATIVNEELAPDLIGKADAQLRALAAQIDDQEALPEELQGVEAPAAAEETDEETDEEDAQDDEATDAEDADDSEPADDSDDDESDGGEGLGEMFG</sequence>
<evidence type="ECO:0000256" key="2">
    <source>
        <dbReference type="ARBA" id="ARBA00022730"/>
    </source>
</evidence>
<dbReference type="Pfam" id="PF17777">
    <property type="entry name" value="RL10P_insert"/>
    <property type="match status" value="1"/>
</dbReference>
<keyword evidence="3 6" id="KW-0694">RNA-binding</keyword>
<evidence type="ECO:0000256" key="6">
    <source>
        <dbReference type="HAMAP-Rule" id="MF_00280"/>
    </source>
</evidence>
<evidence type="ECO:0000256" key="3">
    <source>
        <dbReference type="ARBA" id="ARBA00022884"/>
    </source>
</evidence>
<accession>A0A1I5MD54</accession>
<dbReference type="RefSeq" id="WP_074874738.1">
    <property type="nucleotide sequence ID" value="NZ_FOXI01000001.1"/>
</dbReference>
<dbReference type="Pfam" id="PF00466">
    <property type="entry name" value="Ribosomal_L10"/>
    <property type="match status" value="1"/>
</dbReference>
<feature type="region of interest" description="Disordered" evidence="7">
    <location>
        <begin position="295"/>
        <end position="353"/>
    </location>
</feature>
<evidence type="ECO:0000256" key="5">
    <source>
        <dbReference type="ARBA" id="ARBA00023274"/>
    </source>
</evidence>
<dbReference type="EMBL" id="FOXI01000001">
    <property type="protein sequence ID" value="SFP07524.1"/>
    <property type="molecule type" value="Genomic_DNA"/>
</dbReference>
<dbReference type="InterPro" id="IPR022909">
    <property type="entry name" value="Ribosomal_uL10_arc"/>
</dbReference>
<keyword evidence="10" id="KW-1185">Reference proteome</keyword>
<evidence type="ECO:0000313" key="10">
    <source>
        <dbReference type="Proteomes" id="UP000183769"/>
    </source>
</evidence>
<dbReference type="GO" id="GO:0002181">
    <property type="term" value="P:cytoplasmic translation"/>
    <property type="evidence" value="ECO:0007669"/>
    <property type="project" value="TreeGrafter"/>
</dbReference>
<dbReference type="InterPro" id="IPR050323">
    <property type="entry name" value="Ribosomal_protein_uL10"/>
</dbReference>
<keyword evidence="5 6" id="KW-0687">Ribonucleoprotein</keyword>
<name>A0A1I5MD54_9EURY</name>
<dbReference type="GO" id="GO:0070180">
    <property type="term" value="F:large ribosomal subunit rRNA binding"/>
    <property type="evidence" value="ECO:0007669"/>
    <property type="project" value="UniProtKB-UniRule"/>
</dbReference>
<dbReference type="Gene3D" id="3.90.105.20">
    <property type="match status" value="1"/>
</dbReference>
<dbReference type="InterPro" id="IPR040637">
    <property type="entry name" value="Ribosomal_uL10-like_insert"/>
</dbReference>
<comment type="function">
    <text evidence="6">Forms part of the ribosomal stalk, playing a central role in the interaction of the ribosome with GTP-bound translation factors.</text>
</comment>
<organism evidence="9 10">
    <name type="scientific">Halolamina pelagica</name>
    <dbReference type="NCBI Taxonomy" id="699431"/>
    <lineage>
        <taxon>Archaea</taxon>
        <taxon>Methanobacteriati</taxon>
        <taxon>Methanobacteriota</taxon>
        <taxon>Stenosarchaea group</taxon>
        <taxon>Halobacteria</taxon>
        <taxon>Halobacteriales</taxon>
        <taxon>Haloferacaceae</taxon>
    </lineage>
</organism>
<dbReference type="NCBIfam" id="NF003097">
    <property type="entry name" value="PRK04019.1-4"/>
    <property type="match status" value="1"/>
</dbReference>
<dbReference type="InterPro" id="IPR001790">
    <property type="entry name" value="Ribosomal_uL10"/>
</dbReference>
<dbReference type="InterPro" id="IPR043141">
    <property type="entry name" value="Ribosomal_uL10-like_sf"/>
</dbReference>
<dbReference type="GO" id="GO:0003735">
    <property type="term" value="F:structural constituent of ribosome"/>
    <property type="evidence" value="ECO:0007669"/>
    <property type="project" value="TreeGrafter"/>
</dbReference>
<gene>
    <name evidence="6" type="primary">rpl10</name>
    <name evidence="6" type="synonym">rplP0</name>
    <name evidence="9" type="ORF">SAMN05216277_101218</name>
</gene>
<dbReference type="Proteomes" id="UP000183769">
    <property type="component" value="Unassembled WGS sequence"/>
</dbReference>
<dbReference type="GO" id="GO:0022625">
    <property type="term" value="C:cytosolic large ribosomal subunit"/>
    <property type="evidence" value="ECO:0007669"/>
    <property type="project" value="TreeGrafter"/>
</dbReference>
<protein>
    <recommendedName>
        <fullName evidence="6">Large ribosomal subunit protein uL10</fullName>
    </recommendedName>
    <alternativeName>
        <fullName evidence="6">Acidic ribosomal protein P0 homolog</fullName>
    </alternativeName>
</protein>
<dbReference type="Gene3D" id="6.10.140.760">
    <property type="match status" value="1"/>
</dbReference>
<dbReference type="Gene3D" id="3.30.70.1730">
    <property type="match status" value="1"/>
</dbReference>
<feature type="compositionally biased region" description="Acidic residues" evidence="7">
    <location>
        <begin position="306"/>
        <end position="344"/>
    </location>
</feature>
<dbReference type="CDD" id="cd05795">
    <property type="entry name" value="Ribosomal_P0_L10e"/>
    <property type="match status" value="1"/>
</dbReference>
<proteinExistence type="inferred from homology"/>
<dbReference type="PANTHER" id="PTHR45699">
    <property type="entry name" value="60S ACIDIC RIBOSOMAL PROTEIN P0"/>
    <property type="match status" value="1"/>
</dbReference>
<reference evidence="10" key="1">
    <citation type="submission" date="2016-10" db="EMBL/GenBank/DDBJ databases">
        <authorList>
            <person name="Varghese N."/>
            <person name="Submissions S."/>
        </authorList>
    </citation>
    <scope>NUCLEOTIDE SEQUENCE [LARGE SCALE GENOMIC DNA]</scope>
    <source>
        <strain evidence="10">CGMCC 1.10329</strain>
    </source>
</reference>